<evidence type="ECO:0000259" key="4">
    <source>
        <dbReference type="SMART" id="SM00223"/>
    </source>
</evidence>
<keyword evidence="1" id="KW-0677">Repeat</keyword>
<dbReference type="Gene3D" id="3.50.4.10">
    <property type="entry name" value="Hepatocyte Growth Factor"/>
    <property type="match status" value="1"/>
</dbReference>
<evidence type="ECO:0000313" key="6">
    <source>
        <dbReference type="Proteomes" id="UP000654075"/>
    </source>
</evidence>
<feature type="domain" description="Apple" evidence="4">
    <location>
        <begin position="37"/>
        <end position="109"/>
    </location>
</feature>
<accession>A0A813HLG4</accession>
<evidence type="ECO:0000256" key="1">
    <source>
        <dbReference type="ARBA" id="ARBA00022737"/>
    </source>
</evidence>
<dbReference type="Proteomes" id="UP000654075">
    <property type="component" value="Unassembled WGS sequence"/>
</dbReference>
<name>A0A813HLG4_POLGL</name>
<feature type="signal peptide" evidence="3">
    <location>
        <begin position="1"/>
        <end position="19"/>
    </location>
</feature>
<feature type="chain" id="PRO_5032496961" description="Apple domain-containing protein" evidence="3">
    <location>
        <begin position="20"/>
        <end position="185"/>
    </location>
</feature>
<dbReference type="SUPFAM" id="SSF57414">
    <property type="entry name" value="Hairpin loop containing domain-like"/>
    <property type="match status" value="1"/>
</dbReference>
<dbReference type="GO" id="GO:0005576">
    <property type="term" value="C:extracellular region"/>
    <property type="evidence" value="ECO:0007669"/>
    <property type="project" value="InterPro"/>
</dbReference>
<dbReference type="InterPro" id="IPR003609">
    <property type="entry name" value="Pan_app"/>
</dbReference>
<dbReference type="EMBL" id="CAJNNV010032111">
    <property type="protein sequence ID" value="CAE8638971.1"/>
    <property type="molecule type" value="Genomic_DNA"/>
</dbReference>
<keyword evidence="2" id="KW-1015">Disulfide bond</keyword>
<evidence type="ECO:0000256" key="3">
    <source>
        <dbReference type="SAM" id="SignalP"/>
    </source>
</evidence>
<dbReference type="Pfam" id="PF00024">
    <property type="entry name" value="PAN_1"/>
    <property type="match status" value="1"/>
</dbReference>
<protein>
    <recommendedName>
        <fullName evidence="4">Apple domain-containing protein</fullName>
    </recommendedName>
</protein>
<dbReference type="GO" id="GO:0006508">
    <property type="term" value="P:proteolysis"/>
    <property type="evidence" value="ECO:0007669"/>
    <property type="project" value="InterPro"/>
</dbReference>
<gene>
    <name evidence="5" type="ORF">PGLA1383_LOCUS54050</name>
</gene>
<sequence length="185" mass="20198">MAAALLRCLLLLLPTASVGREFSGCFFYPWTAPGDAESGSYRYEDSSVTEPYQGDVADKHACQELCANSNSCGKFTYYPGVKKCWLLPDSAELNYTMAVKDAIAGPKDCEGYTGRCFEKPGKGFPGEDAIQSSQSWPMGFQPRKSACWPRDADGHLSRCRPVEVLLELSGCQFRLPPVSVAVNST</sequence>
<organism evidence="5 6">
    <name type="scientific">Polarella glacialis</name>
    <name type="common">Dinoflagellate</name>
    <dbReference type="NCBI Taxonomy" id="89957"/>
    <lineage>
        <taxon>Eukaryota</taxon>
        <taxon>Sar</taxon>
        <taxon>Alveolata</taxon>
        <taxon>Dinophyceae</taxon>
        <taxon>Suessiales</taxon>
        <taxon>Suessiaceae</taxon>
        <taxon>Polarella</taxon>
    </lineage>
</organism>
<evidence type="ECO:0000313" key="5">
    <source>
        <dbReference type="EMBL" id="CAE8638971.1"/>
    </source>
</evidence>
<dbReference type="AlphaFoldDB" id="A0A813HLG4"/>
<evidence type="ECO:0000256" key="2">
    <source>
        <dbReference type="ARBA" id="ARBA00023157"/>
    </source>
</evidence>
<comment type="caution">
    <text evidence="5">The sequence shown here is derived from an EMBL/GenBank/DDBJ whole genome shotgun (WGS) entry which is preliminary data.</text>
</comment>
<keyword evidence="6" id="KW-1185">Reference proteome</keyword>
<reference evidence="5" key="1">
    <citation type="submission" date="2021-02" db="EMBL/GenBank/DDBJ databases">
        <authorList>
            <person name="Dougan E. K."/>
            <person name="Rhodes N."/>
            <person name="Thang M."/>
            <person name="Chan C."/>
        </authorList>
    </citation>
    <scope>NUCLEOTIDE SEQUENCE</scope>
</reference>
<proteinExistence type="predicted"/>
<keyword evidence="3" id="KW-0732">Signal</keyword>
<dbReference type="SMART" id="SM00223">
    <property type="entry name" value="APPLE"/>
    <property type="match status" value="1"/>
</dbReference>
<feature type="non-terminal residue" evidence="5">
    <location>
        <position position="185"/>
    </location>
</feature>
<dbReference type="InterPro" id="IPR000177">
    <property type="entry name" value="Apple"/>
</dbReference>